<dbReference type="Pfam" id="PF11211">
    <property type="entry name" value="DUF2997"/>
    <property type="match status" value="1"/>
</dbReference>
<dbReference type="OrthoDB" id="7067000at2"/>
<sequence>MTEKVQLHVRIASDGTVTAETKGVVGSACLDYVAVLEDLLAATTVDSGYTADYSRTAARQDMEDRNELRQY</sequence>
<protein>
    <recommendedName>
        <fullName evidence="3">DUF2997 domain-containing protein</fullName>
    </recommendedName>
</protein>
<organism evidence="1 2">
    <name type="scientific">Blastococcus mobilis</name>
    <dbReference type="NCBI Taxonomy" id="1938746"/>
    <lineage>
        <taxon>Bacteria</taxon>
        <taxon>Bacillati</taxon>
        <taxon>Actinomycetota</taxon>
        <taxon>Actinomycetes</taxon>
        <taxon>Geodermatophilales</taxon>
        <taxon>Geodermatophilaceae</taxon>
        <taxon>Blastococcus</taxon>
    </lineage>
</organism>
<dbReference type="RefSeq" id="WP_089339057.1">
    <property type="nucleotide sequence ID" value="NZ_FZNO01000057.1"/>
</dbReference>
<keyword evidence="2" id="KW-1185">Reference proteome</keyword>
<proteinExistence type="predicted"/>
<evidence type="ECO:0000313" key="2">
    <source>
        <dbReference type="Proteomes" id="UP000198403"/>
    </source>
</evidence>
<dbReference type="EMBL" id="FZNO01000057">
    <property type="protein sequence ID" value="SNR98853.1"/>
    <property type="molecule type" value="Genomic_DNA"/>
</dbReference>
<evidence type="ECO:0008006" key="3">
    <source>
        <dbReference type="Google" id="ProtNLM"/>
    </source>
</evidence>
<accession>A0A239AV56</accession>
<dbReference type="Proteomes" id="UP000198403">
    <property type="component" value="Unassembled WGS sequence"/>
</dbReference>
<gene>
    <name evidence="1" type="ORF">SAMN06272737_1574</name>
</gene>
<name>A0A239AV56_9ACTN</name>
<evidence type="ECO:0000313" key="1">
    <source>
        <dbReference type="EMBL" id="SNR98853.1"/>
    </source>
</evidence>
<reference evidence="1 2" key="1">
    <citation type="submission" date="2017-06" db="EMBL/GenBank/DDBJ databases">
        <authorList>
            <person name="Kim H.J."/>
            <person name="Triplett B.A."/>
        </authorList>
    </citation>
    <scope>NUCLEOTIDE SEQUENCE [LARGE SCALE GENOMIC DNA]</scope>
    <source>
        <strain evidence="1 2">DSM 44272</strain>
    </source>
</reference>
<dbReference type="AlphaFoldDB" id="A0A239AV56"/>
<dbReference type="InterPro" id="IPR021375">
    <property type="entry name" value="DUF2997"/>
</dbReference>